<keyword evidence="3" id="KW-1185">Reference proteome</keyword>
<dbReference type="EMBL" id="LT960614">
    <property type="protein sequence ID" value="SON58152.1"/>
    <property type="molecule type" value="Genomic_DNA"/>
</dbReference>
<dbReference type="GO" id="GO:0035438">
    <property type="term" value="F:cyclic-di-GMP binding"/>
    <property type="evidence" value="ECO:0007669"/>
    <property type="project" value="InterPro"/>
</dbReference>
<feature type="domain" description="PilZ" evidence="1">
    <location>
        <begin position="11"/>
        <end position="92"/>
    </location>
</feature>
<sequence>MDTQTLQSSKERRRARRVPVRMSAFAYVGSRGYACKIVDVSPYGCRIQHGNPTVFGYEVQLHVVGQTMPRSAWVIWKNAKEIGLSFFKPSADVAEI</sequence>
<dbReference type="InterPro" id="IPR009875">
    <property type="entry name" value="PilZ_domain"/>
</dbReference>
<accession>A0A2C9DCU8</accession>
<organism evidence="2 3">
    <name type="scientific">Hartmannibacter diazotrophicus</name>
    <dbReference type="NCBI Taxonomy" id="1482074"/>
    <lineage>
        <taxon>Bacteria</taxon>
        <taxon>Pseudomonadati</taxon>
        <taxon>Pseudomonadota</taxon>
        <taxon>Alphaproteobacteria</taxon>
        <taxon>Hyphomicrobiales</taxon>
        <taxon>Pleomorphomonadaceae</taxon>
        <taxon>Hartmannibacter</taxon>
    </lineage>
</organism>
<dbReference type="Pfam" id="PF07238">
    <property type="entry name" value="PilZ"/>
    <property type="match status" value="1"/>
</dbReference>
<gene>
    <name evidence="2" type="ORF">HDIA_4611</name>
</gene>
<evidence type="ECO:0000313" key="2">
    <source>
        <dbReference type="EMBL" id="SON58152.1"/>
    </source>
</evidence>
<dbReference type="Gene3D" id="2.40.10.220">
    <property type="entry name" value="predicted glycosyltransferase like domains"/>
    <property type="match status" value="1"/>
</dbReference>
<dbReference type="KEGG" id="hdi:HDIA_4611"/>
<dbReference type="AlphaFoldDB" id="A0A2C9DCU8"/>
<protein>
    <submittedName>
        <fullName evidence="2">PilZ domain protein</fullName>
    </submittedName>
</protein>
<name>A0A2C9DCU8_9HYPH</name>
<evidence type="ECO:0000259" key="1">
    <source>
        <dbReference type="Pfam" id="PF07238"/>
    </source>
</evidence>
<proteinExistence type="predicted"/>
<reference evidence="3" key="1">
    <citation type="submission" date="2017-09" db="EMBL/GenBank/DDBJ databases">
        <title>Genome sequence of Nannocystis excedens DSM 71.</title>
        <authorList>
            <person name="Blom J."/>
        </authorList>
    </citation>
    <scope>NUCLEOTIDE SEQUENCE [LARGE SCALE GENOMIC DNA]</scope>
    <source>
        <strain evidence="3">type strain: E19</strain>
    </source>
</reference>
<dbReference type="SUPFAM" id="SSF141371">
    <property type="entry name" value="PilZ domain-like"/>
    <property type="match status" value="1"/>
</dbReference>
<evidence type="ECO:0000313" key="3">
    <source>
        <dbReference type="Proteomes" id="UP000223606"/>
    </source>
</evidence>
<dbReference type="Proteomes" id="UP000223606">
    <property type="component" value="Chromosome 1"/>
</dbReference>